<reference evidence="2 3" key="1">
    <citation type="submission" date="2018-06" db="EMBL/GenBank/DDBJ databases">
        <title>Freshwater and sediment microbial communities from various areas in North America, analyzing microbe dynamics in response to fracking.</title>
        <authorList>
            <person name="Lamendella R."/>
        </authorList>
    </citation>
    <scope>NUCLEOTIDE SEQUENCE [LARGE SCALE GENOMIC DNA]</scope>
    <source>
        <strain evidence="2 3">17</strain>
    </source>
</reference>
<dbReference type="InterPro" id="IPR051396">
    <property type="entry name" value="Bact_Antivir_Def_Nuclease"/>
</dbReference>
<comment type="caution">
    <text evidence="2">The sequence shown here is derived from an EMBL/GenBank/DDBJ whole genome shotgun (WGS) entry which is preliminary data.</text>
</comment>
<evidence type="ECO:0000313" key="3">
    <source>
        <dbReference type="Proteomes" id="UP000249422"/>
    </source>
</evidence>
<dbReference type="PANTHER" id="PTHR43581:SF2">
    <property type="entry name" value="EXCINUCLEASE ATPASE SUBUNIT"/>
    <property type="match status" value="1"/>
</dbReference>
<evidence type="ECO:0000313" key="2">
    <source>
        <dbReference type="EMBL" id="RAJ09887.1"/>
    </source>
</evidence>
<gene>
    <name evidence="2" type="ORF">DEU50_101631</name>
</gene>
<organism evidence="2 3">
    <name type="scientific">Aeromonas salmonicida</name>
    <dbReference type="NCBI Taxonomy" id="645"/>
    <lineage>
        <taxon>Bacteria</taxon>
        <taxon>Pseudomonadati</taxon>
        <taxon>Pseudomonadota</taxon>
        <taxon>Gammaproteobacteria</taxon>
        <taxon>Aeromonadales</taxon>
        <taxon>Aeromonadaceae</taxon>
        <taxon>Aeromonas</taxon>
    </lineage>
</organism>
<proteinExistence type="predicted"/>
<dbReference type="EMBL" id="QLLM01000001">
    <property type="protein sequence ID" value="RAJ09887.1"/>
    <property type="molecule type" value="Genomic_DNA"/>
</dbReference>
<evidence type="ECO:0000259" key="1">
    <source>
        <dbReference type="Pfam" id="PF13175"/>
    </source>
</evidence>
<dbReference type="InterPro" id="IPR041685">
    <property type="entry name" value="AAA_GajA/Old/RecF-like"/>
</dbReference>
<dbReference type="AlphaFoldDB" id="A0AAX1PPC6"/>
<dbReference type="Pfam" id="PF13175">
    <property type="entry name" value="AAA_15"/>
    <property type="match status" value="1"/>
</dbReference>
<keyword evidence="2" id="KW-0547">Nucleotide-binding</keyword>
<accession>A0AAX1PPC6</accession>
<dbReference type="Proteomes" id="UP000249422">
    <property type="component" value="Unassembled WGS sequence"/>
</dbReference>
<dbReference type="InterPro" id="IPR027417">
    <property type="entry name" value="P-loop_NTPase"/>
</dbReference>
<name>A0AAX1PPC6_AERSA</name>
<protein>
    <submittedName>
        <fullName evidence="2">ATP-binding protein involved in virulence</fullName>
    </submittedName>
</protein>
<keyword evidence="2" id="KW-0067">ATP-binding</keyword>
<feature type="domain" description="Endonuclease GajA/Old nuclease/RecF-like AAA" evidence="1">
    <location>
        <begin position="1"/>
        <end position="439"/>
    </location>
</feature>
<sequence>MKIIRVTVKSLFGVFDHDIPLNSESGITIVIGENGLGKTVILESISALFSKNYDFFRTLVFENFMFYFDNNDTWQLTKKNDENGFSLYILKDSIIKPVSKGKTQKIYQDTERYNRRIMMRERDINRRIDMEIDKSYWVEQDRGYFNRLELEKEYEYLRLMELKHHRRMMMINNESETTPPPKWFTDGLDKINVKLIETQRIITAKEIGSDSYINNLKKCSEELKEMIAVSIKKSSFVASELDSTYPNRLVLKLRQGTRDTFEELNLALAKLDEKRKSFSSTGLVVKISDSDLLQIDEGQKDLINVLKLYIDDSHKKLEPFEDLSRKIKLFKGLINKRFKHKKLEIKQDEGLVFYSTVVKNSKGDYESIPPSRLSSGEQNELILFYKLIFNSYSNDMVLIDEPELSLHISWQNKFIKDLKEVTSINGVSIVIATHSPDIIDENWDLKVELLGVE</sequence>
<dbReference type="GO" id="GO:0005524">
    <property type="term" value="F:ATP binding"/>
    <property type="evidence" value="ECO:0007669"/>
    <property type="project" value="UniProtKB-KW"/>
</dbReference>
<dbReference type="SUPFAM" id="SSF52540">
    <property type="entry name" value="P-loop containing nucleoside triphosphate hydrolases"/>
    <property type="match status" value="1"/>
</dbReference>
<dbReference type="RefSeq" id="WP_181455202.1">
    <property type="nucleotide sequence ID" value="NZ_CAWNWF010000001.1"/>
</dbReference>
<dbReference type="PANTHER" id="PTHR43581">
    <property type="entry name" value="ATP/GTP PHOSPHATASE"/>
    <property type="match status" value="1"/>
</dbReference>
<dbReference type="Gene3D" id="3.40.50.300">
    <property type="entry name" value="P-loop containing nucleotide triphosphate hydrolases"/>
    <property type="match status" value="1"/>
</dbReference>